<organism evidence="1 2">
    <name type="scientific">Yersinia mollaretii</name>
    <dbReference type="NCBI Taxonomy" id="33060"/>
    <lineage>
        <taxon>Bacteria</taxon>
        <taxon>Pseudomonadati</taxon>
        <taxon>Pseudomonadota</taxon>
        <taxon>Gammaproteobacteria</taxon>
        <taxon>Enterobacterales</taxon>
        <taxon>Yersiniaceae</taxon>
        <taxon>Yersinia</taxon>
    </lineage>
</organism>
<dbReference type="Proteomes" id="UP000040841">
    <property type="component" value="Unassembled WGS sequence"/>
</dbReference>
<name>A0AA36PKX1_YERMO</name>
<proteinExistence type="predicted"/>
<gene>
    <name evidence="1" type="ORF">ERS008502_04262</name>
</gene>
<evidence type="ECO:0000313" key="2">
    <source>
        <dbReference type="Proteomes" id="UP000040841"/>
    </source>
</evidence>
<protein>
    <submittedName>
        <fullName evidence="1">Uncharacterized protein</fullName>
    </submittedName>
</protein>
<accession>A0AA36PKX1</accession>
<sequence length="143" mass="15585">MLNEQVVGVLLNLNNFIINIFTRCQYHRRVDFQRDSGCAADNQDHSNGLGAAAALLHQRLIGFGAVGNGNQITVFIQQANFPNPPPALGLRDNLLRNNLTGVNWVNRQGIKSGAALFVHQLGLCWIGCWQGAATIPNCHLGDL</sequence>
<comment type="caution">
    <text evidence="1">The sequence shown here is derived from an EMBL/GenBank/DDBJ whole genome shotgun (WGS) entry which is preliminary data.</text>
</comment>
<reference evidence="1 2" key="1">
    <citation type="submission" date="2015-03" db="EMBL/GenBank/DDBJ databases">
        <authorList>
            <consortium name="Pathogen Informatics"/>
            <person name="Murphy D."/>
        </authorList>
    </citation>
    <scope>NUCLEOTIDE SEQUENCE [LARGE SCALE GENOMIC DNA]</scope>
    <source>
        <strain evidence="1 2">FE82747</strain>
    </source>
</reference>
<dbReference type="AlphaFoldDB" id="A0AA36PKX1"/>
<evidence type="ECO:0000313" key="1">
    <source>
        <dbReference type="EMBL" id="CNI78755.1"/>
    </source>
</evidence>
<dbReference type="EMBL" id="CQBM01000031">
    <property type="protein sequence ID" value="CNI78755.1"/>
    <property type="molecule type" value="Genomic_DNA"/>
</dbReference>